<proteinExistence type="predicted"/>
<reference evidence="2 3" key="1">
    <citation type="submission" date="2019-03" db="EMBL/GenBank/DDBJ databases">
        <authorList>
            <person name="Yang Y."/>
        </authorList>
    </citation>
    <scope>NUCLEOTIDE SEQUENCE [LARGE SCALE GENOMIC DNA]</scope>
    <source>
        <strain evidence="2 3">ASL-1</strain>
    </source>
</reference>
<dbReference type="OrthoDB" id="2182676at2"/>
<keyword evidence="3" id="KW-1185">Reference proteome</keyword>
<name>A0A4Y8LJX4_9BACL</name>
<keyword evidence="1" id="KW-0472">Membrane</keyword>
<keyword evidence="1" id="KW-0812">Transmembrane</keyword>
<comment type="caution">
    <text evidence="2">The sequence shown here is derived from an EMBL/GenBank/DDBJ whole genome shotgun (WGS) entry which is preliminary data.</text>
</comment>
<dbReference type="Proteomes" id="UP000297776">
    <property type="component" value="Unassembled WGS sequence"/>
</dbReference>
<dbReference type="AlphaFoldDB" id="A0A4Y8LJX4"/>
<dbReference type="EMBL" id="SORX01000004">
    <property type="protein sequence ID" value="TFE01489.1"/>
    <property type="molecule type" value="Genomic_DNA"/>
</dbReference>
<evidence type="ECO:0000256" key="1">
    <source>
        <dbReference type="SAM" id="Phobius"/>
    </source>
</evidence>
<dbReference type="RefSeq" id="WP_134381207.1">
    <property type="nucleotide sequence ID" value="NZ_SORX01000004.1"/>
</dbReference>
<evidence type="ECO:0000313" key="3">
    <source>
        <dbReference type="Proteomes" id="UP000297776"/>
    </source>
</evidence>
<organism evidence="2 3">
    <name type="scientific">Jeotgalibacillus salarius</name>
    <dbReference type="NCBI Taxonomy" id="546023"/>
    <lineage>
        <taxon>Bacteria</taxon>
        <taxon>Bacillati</taxon>
        <taxon>Bacillota</taxon>
        <taxon>Bacilli</taxon>
        <taxon>Bacillales</taxon>
        <taxon>Caryophanaceae</taxon>
        <taxon>Jeotgalibacillus</taxon>
    </lineage>
</organism>
<feature type="transmembrane region" description="Helical" evidence="1">
    <location>
        <begin position="7"/>
        <end position="25"/>
    </location>
</feature>
<sequence length="61" mass="6691">MIKQSFIYAFTHSSSSIAVLLLWVAAGTAVYVMPALLLVIIVPVSMAIFKFYLKLGDSLLQ</sequence>
<accession>A0A4Y8LJX4</accession>
<keyword evidence="1" id="KW-1133">Transmembrane helix</keyword>
<protein>
    <submittedName>
        <fullName evidence="2">Uncharacterized protein</fullName>
    </submittedName>
</protein>
<gene>
    <name evidence="2" type="ORF">E2626_07905</name>
</gene>
<evidence type="ECO:0000313" key="2">
    <source>
        <dbReference type="EMBL" id="TFE01489.1"/>
    </source>
</evidence>
<feature type="transmembrane region" description="Helical" evidence="1">
    <location>
        <begin position="31"/>
        <end position="53"/>
    </location>
</feature>